<sequence>MTSCSASDVYDVAQANEKTTMATATMLKSTTSTGDVSKRFYGPSMKQSGALATMMSTGTSGNGARGAKTLGWFMADTDLSLFADKKSTKPASSSDEERKNSITVNNNVNKQKRLRKTMSCQGAARKEGYSAGPAMSESSEEGYDEKRLQTILNDLTISKQSGSKLPSEEYWFYDVASDGYYYEQNGAKGWRRRMPNGFKKEEAKGAQQQQQQQQHQQNLLAAQAAQAALLHHALLQQQVQQQAQQAAAQQPTMRYYDPNSDGFYYEMASVDGWKRRQPNKPLSASVPAGITRPYAMRQAAEQQQHQQQMNQGPSYGAALARGQMPRNCVIDESSASSSICGDAVLQDLLGDFPVSRPNSLETNQQINPNFNAERFIRDLSFSGLAASNKIFTPASINTPSTAYWPSGTPNNHGPIGRPNGSCWNPSPIKSAAAMEDEMNMLRSLKDLDKIWAAPLV</sequence>
<gene>
    <name evidence="2" type="ORF">CAMP_LOCUS15873</name>
</gene>
<protein>
    <submittedName>
        <fullName evidence="2">Uncharacterized protein</fullName>
    </submittedName>
</protein>
<evidence type="ECO:0000313" key="3">
    <source>
        <dbReference type="Proteomes" id="UP001152747"/>
    </source>
</evidence>
<name>A0A9P1N9K7_9PELO</name>
<reference evidence="2" key="1">
    <citation type="submission" date="2022-11" db="EMBL/GenBank/DDBJ databases">
        <authorList>
            <person name="Kikuchi T."/>
        </authorList>
    </citation>
    <scope>NUCLEOTIDE SEQUENCE</scope>
    <source>
        <strain evidence="2">PS1010</strain>
    </source>
</reference>
<evidence type="ECO:0000256" key="1">
    <source>
        <dbReference type="SAM" id="MobiDB-lite"/>
    </source>
</evidence>
<proteinExistence type="predicted"/>
<dbReference type="AlphaFoldDB" id="A0A9P1N9K7"/>
<accession>A0A9P1N9K7</accession>
<comment type="caution">
    <text evidence="2">The sequence shown here is derived from an EMBL/GenBank/DDBJ whole genome shotgun (WGS) entry which is preliminary data.</text>
</comment>
<dbReference type="EMBL" id="CANHGI010000005">
    <property type="protein sequence ID" value="CAI5453236.1"/>
    <property type="molecule type" value="Genomic_DNA"/>
</dbReference>
<dbReference type="OrthoDB" id="5855670at2759"/>
<evidence type="ECO:0000313" key="2">
    <source>
        <dbReference type="EMBL" id="CAI5453236.1"/>
    </source>
</evidence>
<organism evidence="2 3">
    <name type="scientific">Caenorhabditis angaria</name>
    <dbReference type="NCBI Taxonomy" id="860376"/>
    <lineage>
        <taxon>Eukaryota</taxon>
        <taxon>Metazoa</taxon>
        <taxon>Ecdysozoa</taxon>
        <taxon>Nematoda</taxon>
        <taxon>Chromadorea</taxon>
        <taxon>Rhabditida</taxon>
        <taxon>Rhabditina</taxon>
        <taxon>Rhabditomorpha</taxon>
        <taxon>Rhabditoidea</taxon>
        <taxon>Rhabditidae</taxon>
        <taxon>Peloderinae</taxon>
        <taxon>Caenorhabditis</taxon>
    </lineage>
</organism>
<keyword evidence="3" id="KW-1185">Reference proteome</keyword>
<dbReference type="Proteomes" id="UP001152747">
    <property type="component" value="Unassembled WGS sequence"/>
</dbReference>
<feature type="region of interest" description="Disordered" evidence="1">
    <location>
        <begin position="120"/>
        <end position="143"/>
    </location>
</feature>